<sequence length="96" mass="10867">METLQTENLKLLAPWLIDSEGKRRNVPLVVKNQNDKMYLDLSVDTKDLKFPITIDPTILTYSGRSDGIKFNSFSSDPSGSSWTPDVGFFSVNKRLQ</sequence>
<organism evidence="1 2">
    <name type="scientific">Cohnella rhizosphaerae</name>
    <dbReference type="NCBI Taxonomy" id="1457232"/>
    <lineage>
        <taxon>Bacteria</taxon>
        <taxon>Bacillati</taxon>
        <taxon>Bacillota</taxon>
        <taxon>Bacilli</taxon>
        <taxon>Bacillales</taxon>
        <taxon>Paenibacillaceae</taxon>
        <taxon>Cohnella</taxon>
    </lineage>
</organism>
<dbReference type="AlphaFoldDB" id="A0A9X4L0Y3"/>
<evidence type="ECO:0000313" key="1">
    <source>
        <dbReference type="EMBL" id="MDG0814208.1"/>
    </source>
</evidence>
<dbReference type="EMBL" id="JAPDIA010000009">
    <property type="protein sequence ID" value="MDG0814208.1"/>
    <property type="molecule type" value="Genomic_DNA"/>
</dbReference>
<proteinExistence type="predicted"/>
<reference evidence="1" key="1">
    <citation type="submission" date="2022-10" db="EMBL/GenBank/DDBJ databases">
        <title>Comparative genomic analysis of Cohnella hashimotonis sp. nov., isolated from the International Space Station.</title>
        <authorList>
            <person name="Simpson A."/>
            <person name="Venkateswaran K."/>
        </authorList>
    </citation>
    <scope>NUCLEOTIDE SEQUENCE</scope>
    <source>
        <strain evidence="1">DSM 28161</strain>
    </source>
</reference>
<dbReference type="RefSeq" id="WP_277538945.1">
    <property type="nucleotide sequence ID" value="NZ_JAPDIA010000009.1"/>
</dbReference>
<gene>
    <name evidence="1" type="ORF">OMP40_36720</name>
</gene>
<comment type="caution">
    <text evidence="1">The sequence shown here is derived from an EMBL/GenBank/DDBJ whole genome shotgun (WGS) entry which is preliminary data.</text>
</comment>
<name>A0A9X4L0Y3_9BACL</name>
<dbReference type="Proteomes" id="UP001153404">
    <property type="component" value="Unassembled WGS sequence"/>
</dbReference>
<accession>A0A9X4L0Y3</accession>
<protein>
    <submittedName>
        <fullName evidence="1">Uncharacterized protein</fullName>
    </submittedName>
</protein>
<keyword evidence="2" id="KW-1185">Reference proteome</keyword>
<evidence type="ECO:0000313" key="2">
    <source>
        <dbReference type="Proteomes" id="UP001153404"/>
    </source>
</evidence>